<keyword evidence="2" id="KW-1185">Reference proteome</keyword>
<name>A0ABD1P086_9LAMI</name>
<dbReference type="Proteomes" id="UP001604277">
    <property type="component" value="Unassembled WGS sequence"/>
</dbReference>
<protein>
    <submittedName>
        <fullName evidence="1">Uncharacterized protein</fullName>
    </submittedName>
</protein>
<comment type="caution">
    <text evidence="1">The sequence shown here is derived from an EMBL/GenBank/DDBJ whole genome shotgun (WGS) entry which is preliminary data.</text>
</comment>
<accession>A0ABD1P086</accession>
<reference evidence="2" key="1">
    <citation type="submission" date="2024-07" db="EMBL/GenBank/DDBJ databases">
        <title>Two chromosome-level genome assemblies of Korean endemic species Abeliophyllum distichum and Forsythia ovata (Oleaceae).</title>
        <authorList>
            <person name="Jang H."/>
        </authorList>
    </citation>
    <scope>NUCLEOTIDE SEQUENCE [LARGE SCALE GENOMIC DNA]</scope>
</reference>
<dbReference type="EMBL" id="JBFOLJ010000045">
    <property type="protein sequence ID" value="KAL2457049.1"/>
    <property type="molecule type" value="Genomic_DNA"/>
</dbReference>
<dbReference type="AlphaFoldDB" id="A0ABD1P086"/>
<organism evidence="1 2">
    <name type="scientific">Forsythia ovata</name>
    <dbReference type="NCBI Taxonomy" id="205694"/>
    <lineage>
        <taxon>Eukaryota</taxon>
        <taxon>Viridiplantae</taxon>
        <taxon>Streptophyta</taxon>
        <taxon>Embryophyta</taxon>
        <taxon>Tracheophyta</taxon>
        <taxon>Spermatophyta</taxon>
        <taxon>Magnoliopsida</taxon>
        <taxon>eudicotyledons</taxon>
        <taxon>Gunneridae</taxon>
        <taxon>Pentapetalae</taxon>
        <taxon>asterids</taxon>
        <taxon>lamiids</taxon>
        <taxon>Lamiales</taxon>
        <taxon>Oleaceae</taxon>
        <taxon>Forsythieae</taxon>
        <taxon>Forsythia</taxon>
    </lineage>
</organism>
<proteinExistence type="predicted"/>
<gene>
    <name evidence="1" type="ORF">Fot_56460</name>
</gene>
<evidence type="ECO:0000313" key="1">
    <source>
        <dbReference type="EMBL" id="KAL2457049.1"/>
    </source>
</evidence>
<evidence type="ECO:0000313" key="2">
    <source>
        <dbReference type="Proteomes" id="UP001604277"/>
    </source>
</evidence>
<sequence length="112" mass="12826">MEDPFQKVRTPHKVCSTSLSSHLVYKPGIGPPALPAHLETLTKSHPFLPFNRVNRCLLTYFYTTIFFICTGEQASQKERKALRPLLGYFASRNKKIKEEMAFFLPLTPLAQQ</sequence>